<dbReference type="EMBL" id="AOFT01000010">
    <property type="protein sequence ID" value="EMR05882.1"/>
    <property type="molecule type" value="Genomic_DNA"/>
</dbReference>
<protein>
    <submittedName>
        <fullName evidence="1">Uncharacterized protein</fullName>
    </submittedName>
</protein>
<name>M7NF58_9BACL</name>
<keyword evidence="2" id="KW-1185">Reference proteome</keyword>
<dbReference type="RefSeq" id="WP_008299880.1">
    <property type="nucleotide sequence ID" value="NZ_AOFT01000010.1"/>
</dbReference>
<reference evidence="1 2" key="1">
    <citation type="journal article" date="2013" name="Genome Announc.">
        <title>Draft Genome Sequence of Bhargavaea cecembensis Strain DSE10T, Isolated from a Deep-Sea Sediment Sample Collected at a Depth of 5,904 m from the Chagos-Laccadive Ridge System in the Indian Ocean.</title>
        <authorList>
            <person name="Shivaji S."/>
            <person name="Ara S."/>
            <person name="Begum Z."/>
            <person name="Ruth M."/>
            <person name="Singh A."/>
            <person name="Kumar Pinnaka A."/>
        </authorList>
    </citation>
    <scope>NUCLEOTIDE SEQUENCE [LARGE SCALE GENOMIC DNA]</scope>
    <source>
        <strain evidence="1 2">DSE10</strain>
    </source>
</reference>
<dbReference type="AlphaFoldDB" id="M7NF58"/>
<sequence length="111" mass="13246">MMDDQIHGLLSKEYKCAVIKVGSETAAILINRKRKIGLKKRVAGMLPVYHYEKWEEELDRWEYRPVGFWNIFSRKFIHSTIAICMDDTEKVVYWRYLTSAEKMQLPFSRVL</sequence>
<comment type="caution">
    <text evidence="1">The sequence shown here is derived from an EMBL/GenBank/DDBJ whole genome shotgun (WGS) entry which is preliminary data.</text>
</comment>
<organism evidence="1 2">
    <name type="scientific">Bhargavaea cecembensis DSE10</name>
    <dbReference type="NCBI Taxonomy" id="1235279"/>
    <lineage>
        <taxon>Bacteria</taxon>
        <taxon>Bacillati</taxon>
        <taxon>Bacillota</taxon>
        <taxon>Bacilli</taxon>
        <taxon>Bacillales</taxon>
        <taxon>Caryophanaceae</taxon>
        <taxon>Bhargavaea</taxon>
    </lineage>
</organism>
<gene>
    <name evidence="1" type="ORF">C772_02153</name>
</gene>
<dbReference type="STRING" id="1235279.C772_02153"/>
<dbReference type="OrthoDB" id="2452506at2"/>
<dbReference type="Proteomes" id="UP000011919">
    <property type="component" value="Unassembled WGS sequence"/>
</dbReference>
<evidence type="ECO:0000313" key="1">
    <source>
        <dbReference type="EMBL" id="EMR05882.1"/>
    </source>
</evidence>
<accession>M7NF58</accession>
<proteinExistence type="predicted"/>
<evidence type="ECO:0000313" key="2">
    <source>
        <dbReference type="Proteomes" id="UP000011919"/>
    </source>
</evidence>